<comment type="caution">
    <text evidence="1">The sequence shown here is derived from an EMBL/GenBank/DDBJ whole genome shotgun (WGS) entry which is preliminary data.</text>
</comment>
<dbReference type="AlphaFoldDB" id="A0A4U5MTD4"/>
<protein>
    <submittedName>
        <fullName evidence="1">Uncharacterized protein</fullName>
    </submittedName>
</protein>
<evidence type="ECO:0000313" key="1">
    <source>
        <dbReference type="EMBL" id="TKR72990.1"/>
    </source>
</evidence>
<keyword evidence="2" id="KW-1185">Reference proteome</keyword>
<dbReference type="EMBL" id="AZBU02000006">
    <property type="protein sequence ID" value="TKR72990.1"/>
    <property type="molecule type" value="Genomic_DNA"/>
</dbReference>
<gene>
    <name evidence="1" type="ORF">L596_020364</name>
</gene>
<organism evidence="1 2">
    <name type="scientific">Steinernema carpocapsae</name>
    <name type="common">Entomopathogenic nematode</name>
    <dbReference type="NCBI Taxonomy" id="34508"/>
    <lineage>
        <taxon>Eukaryota</taxon>
        <taxon>Metazoa</taxon>
        <taxon>Ecdysozoa</taxon>
        <taxon>Nematoda</taxon>
        <taxon>Chromadorea</taxon>
        <taxon>Rhabditida</taxon>
        <taxon>Tylenchina</taxon>
        <taxon>Panagrolaimomorpha</taxon>
        <taxon>Strongyloidoidea</taxon>
        <taxon>Steinernematidae</taxon>
        <taxon>Steinernema</taxon>
    </lineage>
</organism>
<evidence type="ECO:0000313" key="2">
    <source>
        <dbReference type="Proteomes" id="UP000298663"/>
    </source>
</evidence>
<accession>A0A4U5MTD4</accession>
<reference evidence="1 2" key="1">
    <citation type="journal article" date="2015" name="Genome Biol.">
        <title>Comparative genomics of Steinernema reveals deeply conserved gene regulatory networks.</title>
        <authorList>
            <person name="Dillman A.R."/>
            <person name="Macchietto M."/>
            <person name="Porter C.F."/>
            <person name="Rogers A."/>
            <person name="Williams B."/>
            <person name="Antoshechkin I."/>
            <person name="Lee M.M."/>
            <person name="Goodwin Z."/>
            <person name="Lu X."/>
            <person name="Lewis E.E."/>
            <person name="Goodrich-Blair H."/>
            <person name="Stock S.P."/>
            <person name="Adams B.J."/>
            <person name="Sternberg P.W."/>
            <person name="Mortazavi A."/>
        </authorList>
    </citation>
    <scope>NUCLEOTIDE SEQUENCE [LARGE SCALE GENOMIC DNA]</scope>
    <source>
        <strain evidence="1 2">ALL</strain>
    </source>
</reference>
<name>A0A4U5MTD4_STECR</name>
<proteinExistence type="predicted"/>
<reference evidence="1 2" key="2">
    <citation type="journal article" date="2019" name="G3 (Bethesda)">
        <title>Hybrid Assembly of the Genome of the Entomopathogenic Nematode Steinernema carpocapsae Identifies the X-Chromosome.</title>
        <authorList>
            <person name="Serra L."/>
            <person name="Macchietto M."/>
            <person name="Macias-Munoz A."/>
            <person name="McGill C.J."/>
            <person name="Rodriguez I.M."/>
            <person name="Rodriguez B."/>
            <person name="Murad R."/>
            <person name="Mortazavi A."/>
        </authorList>
    </citation>
    <scope>NUCLEOTIDE SEQUENCE [LARGE SCALE GENOMIC DNA]</scope>
    <source>
        <strain evidence="1 2">ALL</strain>
    </source>
</reference>
<sequence>MQSGMYRDLEIVCDSDLAQSLLPSVQESFLEFISNPHFERFECPRLFYVPFAFIEHAFNRWRAQTIFAVAKRNIVCCVKSTELRQFKTCLKETHWCRVPCLTNLVCGAF</sequence>
<dbReference type="Proteomes" id="UP000298663">
    <property type="component" value="Unassembled WGS sequence"/>
</dbReference>